<evidence type="ECO:0000256" key="2">
    <source>
        <dbReference type="SAM" id="SignalP"/>
    </source>
</evidence>
<dbReference type="RefSeq" id="WP_280763933.1">
    <property type="nucleotide sequence ID" value="NZ_JARXVC010000026.1"/>
</dbReference>
<evidence type="ECO:0000259" key="3">
    <source>
        <dbReference type="Pfam" id="PF05305"/>
    </source>
</evidence>
<feature type="chain" id="PRO_5045407924" description="DUF732 domain-containing protein" evidence="2">
    <location>
        <begin position="22"/>
        <end position="162"/>
    </location>
</feature>
<accession>A0ABT6MK98</accession>
<gene>
    <name evidence="4" type="ORF">M2280_006002</name>
</gene>
<keyword evidence="2" id="KW-0732">Signal</keyword>
<dbReference type="InterPro" id="IPR007969">
    <property type="entry name" value="DUF732"/>
</dbReference>
<feature type="domain" description="DUF732" evidence="3">
    <location>
        <begin position="91"/>
        <end position="159"/>
    </location>
</feature>
<dbReference type="EMBL" id="JARXVC010000026">
    <property type="protein sequence ID" value="MDH6284741.1"/>
    <property type="molecule type" value="Genomic_DNA"/>
</dbReference>
<protein>
    <recommendedName>
        <fullName evidence="3">DUF732 domain-containing protein</fullName>
    </recommendedName>
</protein>
<keyword evidence="5" id="KW-1185">Reference proteome</keyword>
<reference evidence="4 5" key="1">
    <citation type="submission" date="2023-04" db="EMBL/GenBank/DDBJ databases">
        <title>Forest soil microbial communities from Buena Vista Peninsula, Colon Province, Panama.</title>
        <authorList>
            <person name="Bouskill N."/>
        </authorList>
    </citation>
    <scope>NUCLEOTIDE SEQUENCE [LARGE SCALE GENOMIC DNA]</scope>
    <source>
        <strain evidence="4 5">CFH S0262</strain>
    </source>
</reference>
<evidence type="ECO:0000313" key="5">
    <source>
        <dbReference type="Proteomes" id="UP001160334"/>
    </source>
</evidence>
<feature type="region of interest" description="Disordered" evidence="1">
    <location>
        <begin position="28"/>
        <end position="60"/>
    </location>
</feature>
<feature type="signal peptide" evidence="2">
    <location>
        <begin position="1"/>
        <end position="21"/>
    </location>
</feature>
<proteinExistence type="predicted"/>
<dbReference type="Pfam" id="PF05305">
    <property type="entry name" value="DUF732"/>
    <property type="match status" value="1"/>
</dbReference>
<name>A0ABT6MK98_9NOCA</name>
<evidence type="ECO:0000313" key="4">
    <source>
        <dbReference type="EMBL" id="MDH6284741.1"/>
    </source>
</evidence>
<organism evidence="4 5">
    <name type="scientific">Prescottella agglutinans</name>
    <dbReference type="NCBI Taxonomy" id="1644129"/>
    <lineage>
        <taxon>Bacteria</taxon>
        <taxon>Bacillati</taxon>
        <taxon>Actinomycetota</taxon>
        <taxon>Actinomycetes</taxon>
        <taxon>Mycobacteriales</taxon>
        <taxon>Nocardiaceae</taxon>
        <taxon>Prescottella</taxon>
    </lineage>
</organism>
<comment type="caution">
    <text evidence="4">The sequence shown here is derived from an EMBL/GenBank/DDBJ whole genome shotgun (WGS) entry which is preliminary data.</text>
</comment>
<sequence length="162" mass="16923">MTRSTRLGLLLALSASLVALTGCSSTPTDSEPVVIARTTPDPTTSHRVAATPRHVPTTSAPAPAVVTETSAAPAPGVTPDAAPMDALGPEDLLFLSYITEFTLMEKPESDQIRLGLSMCNSLYRGQSKPDLTAEYLGDGRYTKAEVANVLNAATVAYCPAFA</sequence>
<dbReference type="Proteomes" id="UP001160334">
    <property type="component" value="Unassembled WGS sequence"/>
</dbReference>
<dbReference type="PROSITE" id="PS51257">
    <property type="entry name" value="PROKAR_LIPOPROTEIN"/>
    <property type="match status" value="1"/>
</dbReference>
<evidence type="ECO:0000256" key="1">
    <source>
        <dbReference type="SAM" id="MobiDB-lite"/>
    </source>
</evidence>